<accession>A0ABW3BUJ4</accession>
<proteinExistence type="predicted"/>
<sequence>MQFEESELSKLTHYKVEMPFGNFYLFEKFFISEIHEGVHFDWEMIQAAMVEVLEFYGKNARVGYISNRVHSYSMNPHTWGKVQKKYNLIVASAIVVYNNFTFMNASIEKQFSDLSIKRCLSLAEAVDWILNLKELK</sequence>
<name>A0ABW3BUJ4_9FLAO</name>
<dbReference type="Proteomes" id="UP001597011">
    <property type="component" value="Unassembled WGS sequence"/>
</dbReference>
<evidence type="ECO:0000313" key="2">
    <source>
        <dbReference type="Proteomes" id="UP001597011"/>
    </source>
</evidence>
<dbReference type="EMBL" id="JBHTIB010000012">
    <property type="protein sequence ID" value="MFD0836124.1"/>
    <property type="molecule type" value="Genomic_DNA"/>
</dbReference>
<comment type="caution">
    <text evidence="1">The sequence shown here is derived from an EMBL/GenBank/DDBJ whole genome shotgun (WGS) entry which is preliminary data.</text>
</comment>
<reference evidence="2" key="1">
    <citation type="journal article" date="2019" name="Int. J. Syst. Evol. Microbiol.">
        <title>The Global Catalogue of Microorganisms (GCM) 10K type strain sequencing project: providing services to taxonomists for standard genome sequencing and annotation.</title>
        <authorList>
            <consortium name="The Broad Institute Genomics Platform"/>
            <consortium name="The Broad Institute Genome Sequencing Center for Infectious Disease"/>
            <person name="Wu L."/>
            <person name="Ma J."/>
        </authorList>
    </citation>
    <scope>NUCLEOTIDE SEQUENCE [LARGE SCALE GENOMIC DNA]</scope>
    <source>
        <strain evidence="2">CCUG 60529</strain>
    </source>
</reference>
<evidence type="ECO:0000313" key="1">
    <source>
        <dbReference type="EMBL" id="MFD0836124.1"/>
    </source>
</evidence>
<dbReference type="RefSeq" id="WP_379941883.1">
    <property type="nucleotide sequence ID" value="NZ_JBHTIB010000012.1"/>
</dbReference>
<keyword evidence="2" id="KW-1185">Reference proteome</keyword>
<evidence type="ECO:0008006" key="3">
    <source>
        <dbReference type="Google" id="ProtNLM"/>
    </source>
</evidence>
<protein>
    <recommendedName>
        <fullName evidence="3">STAS/SEC14 domain-containing protein</fullName>
    </recommendedName>
</protein>
<gene>
    <name evidence="1" type="ORF">ACFQ0I_10135</name>
</gene>
<organism evidence="1 2">
    <name type="scientific">Mariniflexile aquimaris</name>
    <dbReference type="NCBI Taxonomy" id="881009"/>
    <lineage>
        <taxon>Bacteria</taxon>
        <taxon>Pseudomonadati</taxon>
        <taxon>Bacteroidota</taxon>
        <taxon>Flavobacteriia</taxon>
        <taxon>Flavobacteriales</taxon>
        <taxon>Flavobacteriaceae</taxon>
        <taxon>Mariniflexile</taxon>
    </lineage>
</organism>